<dbReference type="SUPFAM" id="SSF160104">
    <property type="entry name" value="Acetoacetate decarboxylase-like"/>
    <property type="match status" value="1"/>
</dbReference>
<dbReference type="Gene3D" id="3.50.50.60">
    <property type="entry name" value="FAD/NAD(P)-binding domain"/>
    <property type="match status" value="1"/>
</dbReference>
<dbReference type="GO" id="GO:0004497">
    <property type="term" value="F:monooxygenase activity"/>
    <property type="evidence" value="ECO:0007669"/>
    <property type="project" value="UniProtKB-KW"/>
</dbReference>
<feature type="domain" description="FAD-binding" evidence="7">
    <location>
        <begin position="12"/>
        <end position="369"/>
    </location>
</feature>
<dbReference type="InterPro" id="IPR002938">
    <property type="entry name" value="FAD-bd"/>
</dbReference>
<comment type="caution">
    <text evidence="8">The sequence shown here is derived from an EMBL/GenBank/DDBJ whole genome shotgun (WGS) entry which is preliminary data.</text>
</comment>
<dbReference type="InterPro" id="IPR010451">
    <property type="entry name" value="Acetoacetate_decarboxylase"/>
</dbReference>
<dbReference type="Gene3D" id="2.40.400.10">
    <property type="entry name" value="Acetoacetate decarboxylase-like"/>
    <property type="match status" value="1"/>
</dbReference>
<dbReference type="PRINTS" id="PR00420">
    <property type="entry name" value="RNGMNOXGNASE"/>
</dbReference>
<dbReference type="Proteomes" id="UP001302745">
    <property type="component" value="Unassembled WGS sequence"/>
</dbReference>
<comment type="similarity">
    <text evidence="1">Belongs to the paxM FAD-dependent monooxygenase family.</text>
</comment>
<evidence type="ECO:0000256" key="3">
    <source>
        <dbReference type="ARBA" id="ARBA00022827"/>
    </source>
</evidence>
<evidence type="ECO:0000256" key="5">
    <source>
        <dbReference type="ARBA" id="ARBA00023033"/>
    </source>
</evidence>
<evidence type="ECO:0000259" key="7">
    <source>
        <dbReference type="Pfam" id="PF01494"/>
    </source>
</evidence>
<evidence type="ECO:0000313" key="8">
    <source>
        <dbReference type="EMBL" id="KAK4149406.1"/>
    </source>
</evidence>
<proteinExistence type="inferred from homology"/>
<accession>A0AAN6ZUH7</accession>
<feature type="region of interest" description="Disordered" evidence="6">
    <location>
        <begin position="590"/>
        <end position="618"/>
    </location>
</feature>
<dbReference type="GO" id="GO:0016829">
    <property type="term" value="F:lyase activity"/>
    <property type="evidence" value="ECO:0007669"/>
    <property type="project" value="InterPro"/>
</dbReference>
<dbReference type="EMBL" id="MU857163">
    <property type="protein sequence ID" value="KAK4149406.1"/>
    <property type="molecule type" value="Genomic_DNA"/>
</dbReference>
<keyword evidence="9" id="KW-1185">Reference proteome</keyword>
<reference evidence="8" key="2">
    <citation type="submission" date="2023-05" db="EMBL/GenBank/DDBJ databases">
        <authorList>
            <consortium name="Lawrence Berkeley National Laboratory"/>
            <person name="Steindorff A."/>
            <person name="Hensen N."/>
            <person name="Bonometti L."/>
            <person name="Westerberg I."/>
            <person name="Brannstrom I.O."/>
            <person name="Guillou S."/>
            <person name="Cros-Aarteil S."/>
            <person name="Calhoun S."/>
            <person name="Haridas S."/>
            <person name="Kuo A."/>
            <person name="Mondo S."/>
            <person name="Pangilinan J."/>
            <person name="Riley R."/>
            <person name="Labutti K."/>
            <person name="Andreopoulos B."/>
            <person name="Lipzen A."/>
            <person name="Chen C."/>
            <person name="Yanf M."/>
            <person name="Daum C."/>
            <person name="Ng V."/>
            <person name="Clum A."/>
            <person name="Ohm R."/>
            <person name="Martin F."/>
            <person name="Silar P."/>
            <person name="Natvig D."/>
            <person name="Lalanne C."/>
            <person name="Gautier V."/>
            <person name="Ament-Velasquez S.L."/>
            <person name="Kruys A."/>
            <person name="Hutchinson M.I."/>
            <person name="Powell A.J."/>
            <person name="Barry K."/>
            <person name="Miller A.N."/>
            <person name="Grigoriev I.V."/>
            <person name="Debuchy R."/>
            <person name="Gladieux P."/>
            <person name="Thoren M.H."/>
            <person name="Johannesson H."/>
        </authorList>
    </citation>
    <scope>NUCLEOTIDE SEQUENCE</scope>
    <source>
        <strain evidence="8">CBS 538.74</strain>
    </source>
</reference>
<dbReference type="SUPFAM" id="SSF51905">
    <property type="entry name" value="FAD/NAD(P)-binding domain"/>
    <property type="match status" value="1"/>
</dbReference>
<dbReference type="PANTHER" id="PTHR13789">
    <property type="entry name" value="MONOOXYGENASE"/>
    <property type="match status" value="1"/>
</dbReference>
<evidence type="ECO:0000256" key="6">
    <source>
        <dbReference type="SAM" id="MobiDB-lite"/>
    </source>
</evidence>
<dbReference type="AlphaFoldDB" id="A0AAN6ZUH7"/>
<dbReference type="InterPro" id="IPR023375">
    <property type="entry name" value="ADC_dom_sf"/>
</dbReference>
<evidence type="ECO:0000256" key="1">
    <source>
        <dbReference type="ARBA" id="ARBA00007992"/>
    </source>
</evidence>
<dbReference type="SUPFAM" id="SSF54373">
    <property type="entry name" value="FAD-linked reductases, C-terminal domain"/>
    <property type="match status" value="1"/>
</dbReference>
<protein>
    <recommendedName>
        <fullName evidence="7">FAD-binding domain-containing protein</fullName>
    </recommendedName>
</protein>
<keyword evidence="4" id="KW-0560">Oxidoreductase</keyword>
<gene>
    <name evidence="8" type="ORF">C8A00DRAFT_37993</name>
</gene>
<dbReference type="InterPro" id="IPR036188">
    <property type="entry name" value="FAD/NAD-bd_sf"/>
</dbReference>
<dbReference type="InterPro" id="IPR050493">
    <property type="entry name" value="FAD-dep_Monooxygenase_BioMet"/>
</dbReference>
<keyword evidence="2" id="KW-0285">Flavoprotein</keyword>
<dbReference type="Pfam" id="PF06314">
    <property type="entry name" value="ADC"/>
    <property type="match status" value="1"/>
</dbReference>
<evidence type="ECO:0000256" key="4">
    <source>
        <dbReference type="ARBA" id="ARBA00023002"/>
    </source>
</evidence>
<organism evidence="8 9">
    <name type="scientific">Chaetomidium leptoderma</name>
    <dbReference type="NCBI Taxonomy" id="669021"/>
    <lineage>
        <taxon>Eukaryota</taxon>
        <taxon>Fungi</taxon>
        <taxon>Dikarya</taxon>
        <taxon>Ascomycota</taxon>
        <taxon>Pezizomycotina</taxon>
        <taxon>Sordariomycetes</taxon>
        <taxon>Sordariomycetidae</taxon>
        <taxon>Sordariales</taxon>
        <taxon>Chaetomiaceae</taxon>
        <taxon>Chaetomidium</taxon>
    </lineage>
</organism>
<evidence type="ECO:0000313" key="9">
    <source>
        <dbReference type="Proteomes" id="UP001302745"/>
    </source>
</evidence>
<dbReference type="PANTHER" id="PTHR13789:SF261">
    <property type="entry name" value="HYDROXYLASE, PUTATIVE (AFU_ORTHOLOGUE AFUA_7G00590)-RELATED"/>
    <property type="match status" value="1"/>
</dbReference>
<keyword evidence="5" id="KW-0503">Monooxygenase</keyword>
<dbReference type="GO" id="GO:0071949">
    <property type="term" value="F:FAD binding"/>
    <property type="evidence" value="ECO:0007669"/>
    <property type="project" value="InterPro"/>
</dbReference>
<sequence length="718" mass="78451">MAQSSEQHRPLKVLIVGAGIGGLTAALGLRQQGHEVTLFERSQLAQEVGAAIHLAPNCHSVLRKFGVFPETFGANPVNGITEYEAGGKLKFDLDLRKALSIWQNPWMLSHRVQLHEELKRKALSPDGDGIPAVLKTSSIVTAVDPDTGTGTVTLEDGSSFSGDLVLGADGVSSITRKIVAGPDIKPFGCGKSAFRFLVPVSQVRENPATEMFTTREGYMTMWMDDDRRLIMYPCSNNTMMNFVGIHPSELSASKGEGWSRSASKELLLDVYRGFGPTVAALLEMVDVSALKVWTLLDMDRIPTWYKGRLVLLGDAAHPFLPHQGQGGGIAIEDAASLCALLPRNTAVDDIPERLALYETIRDGRAHKVQELTRLAGMDLNDPNRGNFNVMDFMHYNFGHDEWHNSSRELKKHLWSRNGPVRWRSPLAFGPMPSPRQDHLGRPIPARNSGFTTYSVRFRSSATYLKTLFPTPEFSFAGPGTVAEASFRCTELRDMAWLGGGGYKYMGLWIHGVQYTRKDGSKVHGSFLVVLLESLADPIITGQDELGMPKLFCDIDIDSSSKGKTEGPTSIECRWRGQPFLRMRMDGLEEAGPADTVPKPVTSGGPGGPPGAPPKPEEQGTMFYRYVPAVGMPGEADAAYVVLIPEGKGSSETSTVRRVKKTYRSQNSQVECVAGDWNNLPTLHHIAAGFAEIPIYGIVEAKVEEGTGVDDLANAEKIE</sequence>
<reference evidence="8" key="1">
    <citation type="journal article" date="2023" name="Mol. Phylogenet. Evol.">
        <title>Genome-scale phylogeny and comparative genomics of the fungal order Sordariales.</title>
        <authorList>
            <person name="Hensen N."/>
            <person name="Bonometti L."/>
            <person name="Westerberg I."/>
            <person name="Brannstrom I.O."/>
            <person name="Guillou S."/>
            <person name="Cros-Aarteil S."/>
            <person name="Calhoun S."/>
            <person name="Haridas S."/>
            <person name="Kuo A."/>
            <person name="Mondo S."/>
            <person name="Pangilinan J."/>
            <person name="Riley R."/>
            <person name="LaButti K."/>
            <person name="Andreopoulos B."/>
            <person name="Lipzen A."/>
            <person name="Chen C."/>
            <person name="Yan M."/>
            <person name="Daum C."/>
            <person name="Ng V."/>
            <person name="Clum A."/>
            <person name="Steindorff A."/>
            <person name="Ohm R.A."/>
            <person name="Martin F."/>
            <person name="Silar P."/>
            <person name="Natvig D.O."/>
            <person name="Lalanne C."/>
            <person name="Gautier V."/>
            <person name="Ament-Velasquez S.L."/>
            <person name="Kruys A."/>
            <person name="Hutchinson M.I."/>
            <person name="Powell A.J."/>
            <person name="Barry K."/>
            <person name="Miller A.N."/>
            <person name="Grigoriev I.V."/>
            <person name="Debuchy R."/>
            <person name="Gladieux P."/>
            <person name="Hiltunen Thoren M."/>
            <person name="Johannesson H."/>
        </authorList>
    </citation>
    <scope>NUCLEOTIDE SEQUENCE</scope>
    <source>
        <strain evidence="8">CBS 538.74</strain>
    </source>
</reference>
<evidence type="ECO:0000256" key="2">
    <source>
        <dbReference type="ARBA" id="ARBA00022630"/>
    </source>
</evidence>
<name>A0AAN6ZUH7_9PEZI</name>
<keyword evidence="3" id="KW-0274">FAD</keyword>
<dbReference type="Pfam" id="PF01494">
    <property type="entry name" value="FAD_binding_3"/>
    <property type="match status" value="1"/>
</dbReference>